<feature type="domain" description="Glycosyltransferase 2-like" evidence="1">
    <location>
        <begin position="6"/>
        <end position="125"/>
    </location>
</feature>
<keyword evidence="4" id="KW-1185">Reference proteome</keyword>
<evidence type="ECO:0000313" key="3">
    <source>
        <dbReference type="EMBL" id="GHF63909.1"/>
    </source>
</evidence>
<name>A0A8H9IZZ1_9PSEU</name>
<proteinExistence type="predicted"/>
<reference evidence="3" key="2">
    <citation type="submission" date="2020-09" db="EMBL/GenBank/DDBJ databases">
        <authorList>
            <person name="Sun Q."/>
            <person name="Zhou Y."/>
        </authorList>
    </citation>
    <scope>NUCLEOTIDE SEQUENCE</scope>
    <source>
        <strain evidence="3">CGMCC 4.7679</strain>
    </source>
</reference>
<dbReference type="Pfam" id="PF13649">
    <property type="entry name" value="Methyltransf_25"/>
    <property type="match status" value="1"/>
</dbReference>
<dbReference type="Proteomes" id="UP000658656">
    <property type="component" value="Unassembled WGS sequence"/>
</dbReference>
<dbReference type="EMBL" id="BNAV01000005">
    <property type="protein sequence ID" value="GHF63909.1"/>
    <property type="molecule type" value="Genomic_DNA"/>
</dbReference>
<reference evidence="3" key="1">
    <citation type="journal article" date="2014" name="Int. J. Syst. Evol. Microbiol.">
        <title>Complete genome sequence of Corynebacterium casei LMG S-19264T (=DSM 44701T), isolated from a smear-ripened cheese.</title>
        <authorList>
            <consortium name="US DOE Joint Genome Institute (JGI-PGF)"/>
            <person name="Walter F."/>
            <person name="Albersmeier A."/>
            <person name="Kalinowski J."/>
            <person name="Ruckert C."/>
        </authorList>
    </citation>
    <scope>NUCLEOTIDE SEQUENCE</scope>
    <source>
        <strain evidence="3">CGMCC 4.7679</strain>
    </source>
</reference>
<dbReference type="CDD" id="cd02440">
    <property type="entry name" value="AdoMet_MTases"/>
    <property type="match status" value="1"/>
</dbReference>
<dbReference type="PANTHER" id="PTHR43685:SF2">
    <property type="entry name" value="GLYCOSYLTRANSFERASE 2-LIKE DOMAIN-CONTAINING PROTEIN"/>
    <property type="match status" value="1"/>
</dbReference>
<organism evidence="3 4">
    <name type="scientific">Amycolatopsis bartoniae</name>
    <dbReference type="NCBI Taxonomy" id="941986"/>
    <lineage>
        <taxon>Bacteria</taxon>
        <taxon>Bacillati</taxon>
        <taxon>Actinomycetota</taxon>
        <taxon>Actinomycetes</taxon>
        <taxon>Pseudonocardiales</taxon>
        <taxon>Pseudonocardiaceae</taxon>
        <taxon>Amycolatopsis</taxon>
    </lineage>
</organism>
<protein>
    <recommendedName>
        <fullName evidence="5">Glycosyltransferase</fullName>
    </recommendedName>
</protein>
<evidence type="ECO:0008006" key="5">
    <source>
        <dbReference type="Google" id="ProtNLM"/>
    </source>
</evidence>
<evidence type="ECO:0000259" key="1">
    <source>
        <dbReference type="Pfam" id="PF00535"/>
    </source>
</evidence>
<dbReference type="Gene3D" id="3.90.550.10">
    <property type="entry name" value="Spore Coat Polysaccharide Biosynthesis Protein SpsA, Chain A"/>
    <property type="match status" value="1"/>
</dbReference>
<evidence type="ECO:0000313" key="4">
    <source>
        <dbReference type="Proteomes" id="UP000658656"/>
    </source>
</evidence>
<dbReference type="InterPro" id="IPR041698">
    <property type="entry name" value="Methyltransf_25"/>
</dbReference>
<dbReference type="SUPFAM" id="SSF53335">
    <property type="entry name" value="S-adenosyl-L-methionine-dependent methyltransferases"/>
    <property type="match status" value="1"/>
</dbReference>
<dbReference type="RefSeq" id="WP_229880927.1">
    <property type="nucleotide sequence ID" value="NZ_BNAV01000005.1"/>
</dbReference>
<dbReference type="InterPro" id="IPR001173">
    <property type="entry name" value="Glyco_trans_2-like"/>
</dbReference>
<dbReference type="InterPro" id="IPR050834">
    <property type="entry name" value="Glycosyltransf_2"/>
</dbReference>
<sequence length="502" mass="56040">MTTVDILMPYYGDDELMRTAVRSVLAQDDPRWRLTVVDDGTVPGVPEWFAGLGDERVRYLRNERNLGVTGNFNKCLGLAEHELTVLMGSDDRMLPNYVGTVIAAHEAVPQAAIIQPGVRLIDGEGRPTRTLVDEAKRRIYAPKVRGRLVLRGEPLALSLVRGDWLYFPSLCWRTDSLRSVRFREDLRVIQDLALLLELVQRGESLLVDDTVCFEYRRHAESESSATAQAGSRFAEAENFFLETAESLREHGWTRAARAARLHLSSRLFALTVLPGALRGPDRAGVATLARHAFGRRAGTVPGMTAPRSTDGADYTDRLVRLEQPLWKRLLDVQAPYRRNVRRLFGTREVLDVGCGLGRNLAHLAPRGVGVDHNEHSVEVCRQRGLTAFTTEEFGETEYATPGRFGGLLAAHLIEHLPRADAVKVLAGYVDYLAPGARVVFICPQERGYATDSTHVEFTDFDGLADVARQLGLTVEERRSFPFPRFAGKFFPYNEFVLVASKP</sequence>
<dbReference type="InterPro" id="IPR029063">
    <property type="entry name" value="SAM-dependent_MTases_sf"/>
</dbReference>
<dbReference type="Pfam" id="PF00535">
    <property type="entry name" value="Glycos_transf_2"/>
    <property type="match status" value="1"/>
</dbReference>
<feature type="domain" description="Methyltransferase" evidence="2">
    <location>
        <begin position="349"/>
        <end position="435"/>
    </location>
</feature>
<evidence type="ECO:0000259" key="2">
    <source>
        <dbReference type="Pfam" id="PF13649"/>
    </source>
</evidence>
<dbReference type="InterPro" id="IPR029044">
    <property type="entry name" value="Nucleotide-diphossugar_trans"/>
</dbReference>
<dbReference type="SUPFAM" id="SSF53448">
    <property type="entry name" value="Nucleotide-diphospho-sugar transferases"/>
    <property type="match status" value="1"/>
</dbReference>
<gene>
    <name evidence="3" type="ORF">GCM10017566_42000</name>
</gene>
<comment type="caution">
    <text evidence="3">The sequence shown here is derived from an EMBL/GenBank/DDBJ whole genome shotgun (WGS) entry which is preliminary data.</text>
</comment>
<dbReference type="Gene3D" id="3.40.50.150">
    <property type="entry name" value="Vaccinia Virus protein VP39"/>
    <property type="match status" value="1"/>
</dbReference>
<dbReference type="AlphaFoldDB" id="A0A8H9IZZ1"/>
<dbReference type="PANTHER" id="PTHR43685">
    <property type="entry name" value="GLYCOSYLTRANSFERASE"/>
    <property type="match status" value="1"/>
</dbReference>
<accession>A0A8H9IZZ1</accession>